<feature type="chain" id="PRO_5037687702" evidence="1">
    <location>
        <begin position="28"/>
        <end position="202"/>
    </location>
</feature>
<feature type="signal peptide" evidence="1">
    <location>
        <begin position="1"/>
        <end position="27"/>
    </location>
</feature>
<reference evidence="3" key="1">
    <citation type="submission" date="2020-09" db="EMBL/GenBank/DDBJ databases">
        <title>Hoyosella lacisalsi sp. nov., a halotolerant actinobacterium isolated from soil of Lake Gudzhirganskoe.</title>
        <authorList>
            <person name="Yang Q."/>
            <person name="Guo P.Y."/>
            <person name="Liu S.W."/>
            <person name="Li F.N."/>
            <person name="Sun C.H."/>
        </authorList>
    </citation>
    <scope>NUCLEOTIDE SEQUENCE</scope>
    <source>
        <strain evidence="3">G463</strain>
    </source>
</reference>
<proteinExistence type="predicted"/>
<keyword evidence="1" id="KW-0732">Signal</keyword>
<evidence type="ECO:0000313" key="4">
    <source>
        <dbReference type="Proteomes" id="UP000642993"/>
    </source>
</evidence>
<evidence type="ECO:0000256" key="1">
    <source>
        <dbReference type="SAM" id="SignalP"/>
    </source>
</evidence>
<name>A0A927JEQ5_9ACTN</name>
<keyword evidence="4" id="KW-1185">Reference proteome</keyword>
<dbReference type="SUPFAM" id="SSF53955">
    <property type="entry name" value="Lysozyme-like"/>
    <property type="match status" value="1"/>
</dbReference>
<comment type="caution">
    <text evidence="3">The sequence shown here is derived from an EMBL/GenBank/DDBJ whole genome shotgun (WGS) entry which is preliminary data.</text>
</comment>
<gene>
    <name evidence="3" type="ORF">HT102_14405</name>
</gene>
<dbReference type="AlphaFoldDB" id="A0A927JEQ5"/>
<dbReference type="Gene3D" id="1.10.530.10">
    <property type="match status" value="1"/>
</dbReference>
<evidence type="ECO:0000259" key="2">
    <source>
        <dbReference type="Pfam" id="PF01464"/>
    </source>
</evidence>
<dbReference type="Proteomes" id="UP000642993">
    <property type="component" value="Unassembled WGS sequence"/>
</dbReference>
<protein>
    <submittedName>
        <fullName evidence="3">Lytic transglycosylase domain-containing protein</fullName>
    </submittedName>
</protein>
<sequence>MKRITASLSATVATLAASAALASPASANAPASFEPWLQRSAAQCSGISASLLAAQIQAESDFRTDAVSRSGAMGPAQFMPGTWAIWRTDGDGSGTSDPYSIPDAVMAQGRFMCHLYGQTSAGVRNGTMRGYALDLALAAYNAGLGAVQRAGGMPSGGEYSTQTQPYVAKIKALEPRYRYLDGGASPLHQAGLDFGSLAGLPF</sequence>
<dbReference type="InterPro" id="IPR023346">
    <property type="entry name" value="Lysozyme-like_dom_sf"/>
</dbReference>
<accession>A0A927JEQ5</accession>
<dbReference type="CDD" id="cd13399">
    <property type="entry name" value="Slt35-like"/>
    <property type="match status" value="1"/>
</dbReference>
<dbReference type="RefSeq" id="WP_192040128.1">
    <property type="nucleotide sequence ID" value="NZ_JACYWE010000009.1"/>
</dbReference>
<dbReference type="InterPro" id="IPR008258">
    <property type="entry name" value="Transglycosylase_SLT_dom_1"/>
</dbReference>
<dbReference type="PANTHER" id="PTHR37423">
    <property type="entry name" value="SOLUBLE LYTIC MUREIN TRANSGLYCOSYLASE-RELATED"/>
    <property type="match status" value="1"/>
</dbReference>
<dbReference type="PANTHER" id="PTHR37423:SF2">
    <property type="entry name" value="MEMBRANE-BOUND LYTIC MUREIN TRANSGLYCOSYLASE C"/>
    <property type="match status" value="1"/>
</dbReference>
<evidence type="ECO:0000313" key="3">
    <source>
        <dbReference type="EMBL" id="MBD8507676.1"/>
    </source>
</evidence>
<feature type="domain" description="Transglycosylase SLT" evidence="2">
    <location>
        <begin position="40"/>
        <end position="152"/>
    </location>
</feature>
<dbReference type="Pfam" id="PF01464">
    <property type="entry name" value="SLT"/>
    <property type="match status" value="1"/>
</dbReference>
<organism evidence="3 4">
    <name type="scientific">Lolliginicoccus lacisalsi</name>
    <dbReference type="NCBI Taxonomy" id="2742202"/>
    <lineage>
        <taxon>Bacteria</taxon>
        <taxon>Bacillati</taxon>
        <taxon>Actinomycetota</taxon>
        <taxon>Actinomycetes</taxon>
        <taxon>Mycobacteriales</taxon>
        <taxon>Hoyosellaceae</taxon>
        <taxon>Lolliginicoccus</taxon>
    </lineage>
</organism>
<dbReference type="EMBL" id="JACYWE010000009">
    <property type="protein sequence ID" value="MBD8507676.1"/>
    <property type="molecule type" value="Genomic_DNA"/>
</dbReference>